<evidence type="ECO:0000313" key="2">
    <source>
        <dbReference type="Proteomes" id="UP000522720"/>
    </source>
</evidence>
<organism evidence="1 2">
    <name type="scientific">Streptococcus ovuberis</name>
    <dbReference type="NCBI Taxonomy" id="1936207"/>
    <lineage>
        <taxon>Bacteria</taxon>
        <taxon>Bacillati</taxon>
        <taxon>Bacillota</taxon>
        <taxon>Bacilli</taxon>
        <taxon>Lactobacillales</taxon>
        <taxon>Streptococcaceae</taxon>
        <taxon>Streptococcus</taxon>
    </lineage>
</organism>
<dbReference type="Proteomes" id="UP000522720">
    <property type="component" value="Unassembled WGS sequence"/>
</dbReference>
<dbReference type="AlphaFoldDB" id="A0A7X6MVS8"/>
<accession>A0A7X6MVS8</accession>
<dbReference type="EMBL" id="JAAXPR010000001">
    <property type="protein sequence ID" value="NKZ19317.1"/>
    <property type="molecule type" value="Genomic_DNA"/>
</dbReference>
<keyword evidence="2" id="KW-1185">Reference proteome</keyword>
<gene>
    <name evidence="1" type="ORF">HF992_00355</name>
</gene>
<evidence type="ECO:0008006" key="3">
    <source>
        <dbReference type="Google" id="ProtNLM"/>
    </source>
</evidence>
<reference evidence="1 2" key="1">
    <citation type="submission" date="2020-04" db="EMBL/GenBank/DDBJ databases">
        <title>MicrobeNet Type strains.</title>
        <authorList>
            <person name="Nicholson A.C."/>
        </authorList>
    </citation>
    <scope>NUCLEOTIDE SEQUENCE [LARGE SCALE GENOMIC DNA]</scope>
    <source>
        <strain evidence="1 2">CCUG 69612</strain>
    </source>
</reference>
<sequence length="104" mass="11919">MKKFFISLLDELKIFVSGKDKPVQDKPIISPQVITTVEKALAKRSAVHIIYQDSDFTGHILKFDRSKEQLVVEHFKGSITMIIHMKEIQKVSILPIARSRDNTL</sequence>
<comment type="caution">
    <text evidence="1">The sequence shown here is derived from an EMBL/GenBank/DDBJ whole genome shotgun (WGS) entry which is preliminary data.</text>
</comment>
<dbReference type="RefSeq" id="WP_168548083.1">
    <property type="nucleotide sequence ID" value="NZ_JAAXPR010000001.1"/>
</dbReference>
<evidence type="ECO:0000313" key="1">
    <source>
        <dbReference type="EMBL" id="NKZ19317.1"/>
    </source>
</evidence>
<protein>
    <recommendedName>
        <fullName evidence="3">YolD-like protein</fullName>
    </recommendedName>
</protein>
<proteinExistence type="predicted"/>
<name>A0A7X6MVS8_9STRE</name>